<dbReference type="PANTHER" id="PTHR15031">
    <property type="entry name" value="CARTILAGE INTERMEDIATE LAYER PROTEIN CLIP"/>
    <property type="match status" value="1"/>
</dbReference>
<dbReference type="GeneTree" id="ENSGT00390000008152"/>
<evidence type="ECO:0000256" key="3">
    <source>
        <dbReference type="ARBA" id="ARBA00022729"/>
    </source>
</evidence>
<accession>S4RSR4</accession>
<protein>
    <recommendedName>
        <fullName evidence="5">WxxW domain-containing protein</fullName>
    </recommendedName>
</protein>
<dbReference type="GO" id="GO:0005576">
    <property type="term" value="C:extracellular region"/>
    <property type="evidence" value="ECO:0007669"/>
    <property type="project" value="UniProtKB-SubCell"/>
</dbReference>
<keyword evidence="3" id="KW-0732">Signal</keyword>
<evidence type="ECO:0000256" key="4">
    <source>
        <dbReference type="ARBA" id="ARBA00023180"/>
    </source>
</evidence>
<proteinExistence type="predicted"/>
<dbReference type="STRING" id="7757.ENSPMAP00000008254"/>
<name>S4RSR4_PETMA</name>
<keyword evidence="2" id="KW-0964">Secreted</keyword>
<evidence type="ECO:0000313" key="6">
    <source>
        <dbReference type="Ensembl" id="ENSPMAP00000008254.1"/>
    </source>
</evidence>
<evidence type="ECO:0000256" key="2">
    <source>
        <dbReference type="ARBA" id="ARBA00022525"/>
    </source>
</evidence>
<feature type="domain" description="WxxW" evidence="5">
    <location>
        <begin position="3"/>
        <end position="85"/>
    </location>
</feature>
<reference evidence="6" key="2">
    <citation type="submission" date="2025-09" db="UniProtKB">
        <authorList>
            <consortium name="Ensembl"/>
        </authorList>
    </citation>
    <scope>IDENTIFICATION</scope>
</reference>
<reference evidence="6" key="1">
    <citation type="submission" date="2025-08" db="UniProtKB">
        <authorList>
            <consortium name="Ensembl"/>
        </authorList>
    </citation>
    <scope>IDENTIFICATION</scope>
</reference>
<organism evidence="6">
    <name type="scientific">Petromyzon marinus</name>
    <name type="common">Sea lamprey</name>
    <dbReference type="NCBI Taxonomy" id="7757"/>
    <lineage>
        <taxon>Eukaryota</taxon>
        <taxon>Metazoa</taxon>
        <taxon>Chordata</taxon>
        <taxon>Craniata</taxon>
        <taxon>Vertebrata</taxon>
        <taxon>Cyclostomata</taxon>
        <taxon>Hyperoartia</taxon>
        <taxon>Petromyzontiformes</taxon>
        <taxon>Petromyzontidae</taxon>
        <taxon>Petromyzon</taxon>
    </lineage>
</organism>
<dbReference type="OMA" id="WIPADQT"/>
<evidence type="ECO:0000256" key="1">
    <source>
        <dbReference type="ARBA" id="ARBA00004613"/>
    </source>
</evidence>
<keyword evidence="4" id="KW-0325">Glycoprotein</keyword>
<dbReference type="Pfam" id="PF13330">
    <property type="entry name" value="Mucin2_WxxW"/>
    <property type="match status" value="1"/>
</dbReference>
<dbReference type="AlphaFoldDB" id="S4RSR4"/>
<dbReference type="InterPro" id="IPR039675">
    <property type="entry name" value="CILP1/CILP2"/>
</dbReference>
<dbReference type="InterPro" id="IPR025155">
    <property type="entry name" value="WxxW_domain"/>
</dbReference>
<sequence>VYWTRWYDRDDPSGNGDYETLQQLRQEYPGEICLSPLAIEAMTLDWIPADQTGQVTVNGTTVGFYCVNIRQVDNQCLDYQVRFLCQATGEF</sequence>
<evidence type="ECO:0000259" key="5">
    <source>
        <dbReference type="Pfam" id="PF13330"/>
    </source>
</evidence>
<dbReference type="HOGENOM" id="CLU_162414_0_0_1"/>
<comment type="subcellular location">
    <subcellularLocation>
        <location evidence="1">Secreted</location>
    </subcellularLocation>
</comment>
<dbReference type="PANTHER" id="PTHR15031:SF6">
    <property type="entry name" value="CARTILAGE INTERMEDIATE LAYER PROTEIN 1-LIKE ISOFORM X1"/>
    <property type="match status" value="1"/>
</dbReference>
<dbReference type="Ensembl" id="ENSPMAT00000008293.1">
    <property type="protein sequence ID" value="ENSPMAP00000008254.1"/>
    <property type="gene ID" value="ENSPMAG00000007504.1"/>
</dbReference>